<dbReference type="InterPro" id="IPR036661">
    <property type="entry name" value="Luciferase-like_sf"/>
</dbReference>
<accession>A0ABW5P3S4</accession>
<proteinExistence type="predicted"/>
<evidence type="ECO:0000313" key="2">
    <source>
        <dbReference type="Proteomes" id="UP001597475"/>
    </source>
</evidence>
<dbReference type="RefSeq" id="WP_386845736.1">
    <property type="nucleotide sequence ID" value="NZ_JBHUMK010000048.1"/>
</dbReference>
<reference evidence="2" key="1">
    <citation type="journal article" date="2019" name="Int. J. Syst. Evol. Microbiol.">
        <title>The Global Catalogue of Microorganisms (GCM) 10K type strain sequencing project: providing services to taxonomists for standard genome sequencing and annotation.</title>
        <authorList>
            <consortium name="The Broad Institute Genomics Platform"/>
            <consortium name="The Broad Institute Genome Sequencing Center for Infectious Disease"/>
            <person name="Wu L."/>
            <person name="Ma J."/>
        </authorList>
    </citation>
    <scope>NUCLEOTIDE SEQUENCE [LARGE SCALE GENOMIC DNA]</scope>
    <source>
        <strain evidence="2">KCTC 33842</strain>
    </source>
</reference>
<evidence type="ECO:0000313" key="1">
    <source>
        <dbReference type="EMBL" id="MFD2609956.1"/>
    </source>
</evidence>
<dbReference type="Gene3D" id="3.20.20.30">
    <property type="entry name" value="Luciferase-like domain"/>
    <property type="match status" value="1"/>
</dbReference>
<sequence>MNNILPGALTLLEEARAYPYTAQERQIVESTRSRAIVGGPEEVAARLKELAAQTGADELMINTLMPDPVARRRSYSLVMEAMRG</sequence>
<dbReference type="SUPFAM" id="SSF51679">
    <property type="entry name" value="Bacterial luciferase-like"/>
    <property type="match status" value="1"/>
</dbReference>
<protein>
    <recommendedName>
        <fullName evidence="3">Luciferase-like monooxygenase</fullName>
    </recommendedName>
</protein>
<dbReference type="Proteomes" id="UP001597475">
    <property type="component" value="Unassembled WGS sequence"/>
</dbReference>
<name>A0ABW5P3S4_9DEIO</name>
<dbReference type="EMBL" id="JBHUMK010000048">
    <property type="protein sequence ID" value="MFD2609956.1"/>
    <property type="molecule type" value="Genomic_DNA"/>
</dbReference>
<evidence type="ECO:0008006" key="3">
    <source>
        <dbReference type="Google" id="ProtNLM"/>
    </source>
</evidence>
<keyword evidence="2" id="KW-1185">Reference proteome</keyword>
<gene>
    <name evidence="1" type="ORF">ACFSR9_10995</name>
</gene>
<organism evidence="1 2">
    <name type="scientific">Deinococcus taklimakanensis</name>
    <dbReference type="NCBI Taxonomy" id="536443"/>
    <lineage>
        <taxon>Bacteria</taxon>
        <taxon>Thermotogati</taxon>
        <taxon>Deinococcota</taxon>
        <taxon>Deinococci</taxon>
        <taxon>Deinococcales</taxon>
        <taxon>Deinococcaceae</taxon>
        <taxon>Deinococcus</taxon>
    </lineage>
</organism>
<comment type="caution">
    <text evidence="1">The sequence shown here is derived from an EMBL/GenBank/DDBJ whole genome shotgun (WGS) entry which is preliminary data.</text>
</comment>